<protein>
    <submittedName>
        <fullName evidence="1">Uncharacterized protein</fullName>
    </submittedName>
</protein>
<sequence length="78" mass="9215">MFDIYTISDDDFENWLNFCKTDKGCEELKIEALKKFIAKNDKVKKIELLLQINLDNLEDKSHIKLVNSERKKIAKLNL</sequence>
<proteinExistence type="predicted"/>
<reference evidence="1" key="1">
    <citation type="journal article" date="2014" name="Front. Microbiol.">
        <title>High frequency of phylogenetically diverse reductive dehalogenase-homologous genes in deep subseafloor sedimentary metagenomes.</title>
        <authorList>
            <person name="Kawai M."/>
            <person name="Futagami T."/>
            <person name="Toyoda A."/>
            <person name="Takaki Y."/>
            <person name="Nishi S."/>
            <person name="Hori S."/>
            <person name="Arai W."/>
            <person name="Tsubouchi T."/>
            <person name="Morono Y."/>
            <person name="Uchiyama I."/>
            <person name="Ito T."/>
            <person name="Fujiyama A."/>
            <person name="Inagaki F."/>
            <person name="Takami H."/>
        </authorList>
    </citation>
    <scope>NUCLEOTIDE SEQUENCE</scope>
    <source>
        <strain evidence="1">Expedition CK06-06</strain>
    </source>
</reference>
<evidence type="ECO:0000313" key="1">
    <source>
        <dbReference type="EMBL" id="GAJ14538.1"/>
    </source>
</evidence>
<accession>X1UAI7</accession>
<name>X1UAI7_9ZZZZ</name>
<dbReference type="AlphaFoldDB" id="X1UAI7"/>
<dbReference type="EMBL" id="BARW01027287">
    <property type="protein sequence ID" value="GAJ14538.1"/>
    <property type="molecule type" value="Genomic_DNA"/>
</dbReference>
<comment type="caution">
    <text evidence="1">The sequence shown here is derived from an EMBL/GenBank/DDBJ whole genome shotgun (WGS) entry which is preliminary data.</text>
</comment>
<feature type="non-terminal residue" evidence="1">
    <location>
        <position position="78"/>
    </location>
</feature>
<organism evidence="1">
    <name type="scientific">marine sediment metagenome</name>
    <dbReference type="NCBI Taxonomy" id="412755"/>
    <lineage>
        <taxon>unclassified sequences</taxon>
        <taxon>metagenomes</taxon>
        <taxon>ecological metagenomes</taxon>
    </lineage>
</organism>
<gene>
    <name evidence="1" type="ORF">S12H4_44306</name>
</gene>